<evidence type="ECO:0000256" key="2">
    <source>
        <dbReference type="ARBA" id="ARBA00022741"/>
    </source>
</evidence>
<evidence type="ECO:0000313" key="8">
    <source>
        <dbReference type="WBParaSite" id="scaffold4171_cov156.g7733"/>
    </source>
</evidence>
<dbReference type="InterPro" id="IPR050339">
    <property type="entry name" value="CC_SR_Kinase"/>
</dbReference>
<dbReference type="PANTHER" id="PTHR11042">
    <property type="entry name" value="EUKARYOTIC TRANSLATION INITIATION FACTOR 2-ALPHA KINASE EIF2-ALPHA KINASE -RELATED"/>
    <property type="match status" value="1"/>
</dbReference>
<proteinExistence type="predicted"/>
<dbReference type="PROSITE" id="PS00107">
    <property type="entry name" value="PROTEIN_KINASE_ATP"/>
    <property type="match status" value="1"/>
</dbReference>
<keyword evidence="2 5" id="KW-0547">Nucleotide-binding</keyword>
<evidence type="ECO:0000313" key="7">
    <source>
        <dbReference type="Proteomes" id="UP000887561"/>
    </source>
</evidence>
<protein>
    <submittedName>
        <fullName evidence="8">Protein kinase domain-containing protein</fullName>
    </submittedName>
</protein>
<dbReference type="InterPro" id="IPR017441">
    <property type="entry name" value="Protein_kinase_ATP_BS"/>
</dbReference>
<dbReference type="WBParaSite" id="scaffold4171_cov156.g7733">
    <property type="protein sequence ID" value="scaffold4171_cov156.g7733"/>
    <property type="gene ID" value="scaffold4171_cov156.g7733"/>
</dbReference>
<reference evidence="8" key="1">
    <citation type="submission" date="2022-11" db="UniProtKB">
        <authorList>
            <consortium name="WormBaseParasite"/>
        </authorList>
    </citation>
    <scope>IDENTIFICATION</scope>
</reference>
<evidence type="ECO:0000256" key="3">
    <source>
        <dbReference type="ARBA" id="ARBA00022777"/>
    </source>
</evidence>
<evidence type="ECO:0000259" key="6">
    <source>
        <dbReference type="PROSITE" id="PS50011"/>
    </source>
</evidence>
<dbReference type="Pfam" id="PF00069">
    <property type="entry name" value="Pkinase"/>
    <property type="match status" value="1"/>
</dbReference>
<organism evidence="7 8">
    <name type="scientific">Meloidogyne javanica</name>
    <name type="common">Root-knot nematode worm</name>
    <dbReference type="NCBI Taxonomy" id="6303"/>
    <lineage>
        <taxon>Eukaryota</taxon>
        <taxon>Metazoa</taxon>
        <taxon>Ecdysozoa</taxon>
        <taxon>Nematoda</taxon>
        <taxon>Chromadorea</taxon>
        <taxon>Rhabditida</taxon>
        <taxon>Tylenchina</taxon>
        <taxon>Tylenchomorpha</taxon>
        <taxon>Tylenchoidea</taxon>
        <taxon>Meloidogynidae</taxon>
        <taxon>Meloidogyninae</taxon>
        <taxon>Meloidogyne</taxon>
        <taxon>Meloidogyne incognita group</taxon>
    </lineage>
</organism>
<dbReference type="PROSITE" id="PS50011">
    <property type="entry name" value="PROTEIN_KINASE_DOM"/>
    <property type="match status" value="1"/>
</dbReference>
<evidence type="ECO:0000256" key="4">
    <source>
        <dbReference type="ARBA" id="ARBA00022840"/>
    </source>
</evidence>
<dbReference type="Gene3D" id="1.10.510.10">
    <property type="entry name" value="Transferase(Phosphotransferase) domain 1"/>
    <property type="match status" value="1"/>
</dbReference>
<dbReference type="GO" id="GO:0005737">
    <property type="term" value="C:cytoplasm"/>
    <property type="evidence" value="ECO:0007669"/>
    <property type="project" value="TreeGrafter"/>
</dbReference>
<evidence type="ECO:0000256" key="5">
    <source>
        <dbReference type="PROSITE-ProRule" id="PRU10141"/>
    </source>
</evidence>
<keyword evidence="7" id="KW-1185">Reference proteome</keyword>
<feature type="binding site" evidence="5">
    <location>
        <position position="93"/>
    </location>
    <ligand>
        <name>ATP</name>
        <dbReference type="ChEBI" id="CHEBI:30616"/>
    </ligand>
</feature>
<accession>A0A915MM99</accession>
<sequence>MSYNGCSELTSNTSLNDYSRTNSSNEEALSDKQVIDNLEQNGSVLSTSQKEMSILPKPDIITEEYTYQSLLGKGGFGAVYKCKNSKGQLLAIKRITNEQASLEAKTMSCLNGPEFRKYFVQFYNFFESRNGVKCIVMEYCELGSLENARLR</sequence>
<dbReference type="GO" id="GO:0005524">
    <property type="term" value="F:ATP binding"/>
    <property type="evidence" value="ECO:0007669"/>
    <property type="project" value="UniProtKB-UniRule"/>
</dbReference>
<evidence type="ECO:0000256" key="1">
    <source>
        <dbReference type="ARBA" id="ARBA00022679"/>
    </source>
</evidence>
<keyword evidence="4 5" id="KW-0067">ATP-binding</keyword>
<dbReference type="GO" id="GO:0004672">
    <property type="term" value="F:protein kinase activity"/>
    <property type="evidence" value="ECO:0007669"/>
    <property type="project" value="InterPro"/>
</dbReference>
<dbReference type="GO" id="GO:0005634">
    <property type="term" value="C:nucleus"/>
    <property type="evidence" value="ECO:0007669"/>
    <property type="project" value="TreeGrafter"/>
</dbReference>
<dbReference type="InterPro" id="IPR000719">
    <property type="entry name" value="Prot_kinase_dom"/>
</dbReference>
<feature type="domain" description="Protein kinase" evidence="6">
    <location>
        <begin position="65"/>
        <end position="151"/>
    </location>
</feature>
<dbReference type="SUPFAM" id="SSF56112">
    <property type="entry name" value="Protein kinase-like (PK-like)"/>
    <property type="match status" value="1"/>
</dbReference>
<keyword evidence="1" id="KW-0808">Transferase</keyword>
<name>A0A915MM99_MELJA</name>
<keyword evidence="3" id="KW-0418">Kinase</keyword>
<dbReference type="InterPro" id="IPR011009">
    <property type="entry name" value="Kinase-like_dom_sf"/>
</dbReference>
<dbReference type="Proteomes" id="UP000887561">
    <property type="component" value="Unplaced"/>
</dbReference>
<dbReference type="AlphaFoldDB" id="A0A915MM99"/>